<proteinExistence type="predicted"/>
<accession>A0A2N5M1J6</accession>
<evidence type="ECO:0000313" key="1">
    <source>
        <dbReference type="EMBL" id="PLT28153.1"/>
    </source>
</evidence>
<reference evidence="1 2" key="1">
    <citation type="submission" date="2017-11" db="EMBL/GenBank/DDBJ databases">
        <title>Comparitive Functional Genomics of Dry Heat Resistant strains isolated from the Viking Spacecraft.</title>
        <authorList>
            <person name="Seuylemezian A."/>
            <person name="Cooper K."/>
            <person name="Vaishampayan P."/>
        </authorList>
    </citation>
    <scope>NUCLEOTIDE SEQUENCE [LARGE SCALE GENOMIC DNA]</scope>
    <source>
        <strain evidence="1 2">V1-29</strain>
    </source>
</reference>
<dbReference type="InterPro" id="IPR036638">
    <property type="entry name" value="HLH_DNA-bd_sf"/>
</dbReference>
<dbReference type="Pfam" id="PF09388">
    <property type="entry name" value="SpoOE-like"/>
    <property type="match status" value="1"/>
</dbReference>
<dbReference type="Proteomes" id="UP000234748">
    <property type="component" value="Unassembled WGS sequence"/>
</dbReference>
<dbReference type="OrthoDB" id="2972613at2"/>
<dbReference type="GO" id="GO:0046983">
    <property type="term" value="F:protein dimerization activity"/>
    <property type="evidence" value="ECO:0007669"/>
    <property type="project" value="InterPro"/>
</dbReference>
<dbReference type="EMBL" id="PGUY01000065">
    <property type="protein sequence ID" value="PLT28153.1"/>
    <property type="molecule type" value="Genomic_DNA"/>
</dbReference>
<dbReference type="InterPro" id="IPR018540">
    <property type="entry name" value="Spo0E-like"/>
</dbReference>
<dbReference type="SUPFAM" id="SSF140500">
    <property type="entry name" value="BAS1536-like"/>
    <property type="match status" value="1"/>
</dbReference>
<gene>
    <name evidence="1" type="ORF">CUU66_20320</name>
</gene>
<dbReference type="AlphaFoldDB" id="A0A2N5M1J6"/>
<dbReference type="GO" id="GO:0043937">
    <property type="term" value="P:regulation of sporulation"/>
    <property type="evidence" value="ECO:0007669"/>
    <property type="project" value="InterPro"/>
</dbReference>
<evidence type="ECO:0000313" key="2">
    <source>
        <dbReference type="Proteomes" id="UP000234748"/>
    </source>
</evidence>
<keyword evidence="2" id="KW-1185">Reference proteome</keyword>
<name>A0A2N5M1J6_9BACI</name>
<dbReference type="InterPro" id="IPR037208">
    <property type="entry name" value="Spo0E-like_sf"/>
</dbReference>
<protein>
    <submittedName>
        <fullName evidence="1">Spo0A-P phosphatase</fullName>
    </submittedName>
</protein>
<dbReference type="Gene3D" id="4.10.280.10">
    <property type="entry name" value="Helix-loop-helix DNA-binding domain"/>
    <property type="match status" value="1"/>
</dbReference>
<comment type="caution">
    <text evidence="1">The sequence shown here is derived from an EMBL/GenBank/DDBJ whole genome shotgun (WGS) entry which is preliminary data.</text>
</comment>
<dbReference type="RefSeq" id="WP_101645228.1">
    <property type="nucleotide sequence ID" value="NZ_PGUY01000065.1"/>
</dbReference>
<sequence>MTKEDLLSLIENKRSELILIGSKYGLSSPLALERSQELDMLLNQYDRYSVPEELVNS</sequence>
<organism evidence="1 2">
    <name type="scientific">Peribacillus deserti</name>
    <dbReference type="NCBI Taxonomy" id="673318"/>
    <lineage>
        <taxon>Bacteria</taxon>
        <taxon>Bacillati</taxon>
        <taxon>Bacillota</taxon>
        <taxon>Bacilli</taxon>
        <taxon>Bacillales</taxon>
        <taxon>Bacillaceae</taxon>
        <taxon>Peribacillus</taxon>
    </lineage>
</organism>